<evidence type="ECO:0000259" key="2">
    <source>
        <dbReference type="PROSITE" id="PS50125"/>
    </source>
</evidence>
<feature type="domain" description="Guanylate cyclase" evidence="2">
    <location>
        <begin position="11"/>
        <end position="118"/>
    </location>
</feature>
<dbReference type="InterPro" id="IPR008984">
    <property type="entry name" value="SMAD_FHA_dom_sf"/>
</dbReference>
<comment type="caution">
    <text evidence="3">The sequence shown here is derived from an EMBL/GenBank/DDBJ whole genome shotgun (WGS) entry which is preliminary data.</text>
</comment>
<accession>A0A916VNP3</accession>
<dbReference type="EMBL" id="BMKA01000002">
    <property type="protein sequence ID" value="GGA14006.1"/>
    <property type="molecule type" value="Genomic_DNA"/>
</dbReference>
<dbReference type="Gene3D" id="2.60.200.20">
    <property type="match status" value="1"/>
</dbReference>
<dbReference type="RefSeq" id="WP_188672197.1">
    <property type="nucleotide sequence ID" value="NZ_BMKA01000002.1"/>
</dbReference>
<dbReference type="GO" id="GO:0035556">
    <property type="term" value="P:intracellular signal transduction"/>
    <property type="evidence" value="ECO:0007669"/>
    <property type="project" value="InterPro"/>
</dbReference>
<gene>
    <name evidence="3" type="ORF">GCM10011498_12610</name>
</gene>
<keyword evidence="4" id="KW-1185">Reference proteome</keyword>
<reference evidence="3" key="2">
    <citation type="submission" date="2020-09" db="EMBL/GenBank/DDBJ databases">
        <authorList>
            <person name="Sun Q."/>
            <person name="Zhou Y."/>
        </authorList>
    </citation>
    <scope>NUCLEOTIDE SEQUENCE</scope>
    <source>
        <strain evidence="3">CGMCC 1.15880</strain>
    </source>
</reference>
<dbReference type="PROSITE" id="PS50125">
    <property type="entry name" value="GUANYLATE_CYCLASE_2"/>
    <property type="match status" value="1"/>
</dbReference>
<dbReference type="Pfam" id="PF00498">
    <property type="entry name" value="FHA"/>
    <property type="match status" value="1"/>
</dbReference>
<dbReference type="InterPro" id="IPR050697">
    <property type="entry name" value="Adenylyl/Guanylyl_Cyclase_3/4"/>
</dbReference>
<evidence type="ECO:0000313" key="4">
    <source>
        <dbReference type="Proteomes" id="UP000628017"/>
    </source>
</evidence>
<evidence type="ECO:0000313" key="3">
    <source>
        <dbReference type="EMBL" id="GGA14006.1"/>
    </source>
</evidence>
<name>A0A916VNP3_9RHOB</name>
<dbReference type="AlphaFoldDB" id="A0A916VNP3"/>
<dbReference type="PANTHER" id="PTHR43081">
    <property type="entry name" value="ADENYLATE CYCLASE, TERMINAL-DIFFERENTIATION SPECIFIC-RELATED"/>
    <property type="match status" value="1"/>
</dbReference>
<feature type="domain" description="FHA" evidence="1">
    <location>
        <begin position="215"/>
        <end position="258"/>
    </location>
</feature>
<dbReference type="InterPro" id="IPR001054">
    <property type="entry name" value="A/G_cyclase"/>
</dbReference>
<dbReference type="Gene3D" id="3.30.70.1230">
    <property type="entry name" value="Nucleotide cyclase"/>
    <property type="match status" value="1"/>
</dbReference>
<dbReference type="SUPFAM" id="SSF49879">
    <property type="entry name" value="SMAD/FHA domain"/>
    <property type="match status" value="1"/>
</dbReference>
<dbReference type="InterPro" id="IPR000253">
    <property type="entry name" value="FHA_dom"/>
</dbReference>
<dbReference type="GO" id="GO:0004016">
    <property type="term" value="F:adenylate cyclase activity"/>
    <property type="evidence" value="ECO:0007669"/>
    <property type="project" value="UniProtKB-ARBA"/>
</dbReference>
<dbReference type="PANTHER" id="PTHR43081:SF1">
    <property type="entry name" value="ADENYLATE CYCLASE, TERMINAL-DIFFERENTIATION SPECIFIC"/>
    <property type="match status" value="1"/>
</dbReference>
<evidence type="ECO:0000259" key="1">
    <source>
        <dbReference type="PROSITE" id="PS50006"/>
    </source>
</evidence>
<dbReference type="SUPFAM" id="SSF55073">
    <property type="entry name" value="Nucleotide cyclase"/>
    <property type="match status" value="1"/>
</dbReference>
<dbReference type="PROSITE" id="PS50006">
    <property type="entry name" value="FHA_DOMAIN"/>
    <property type="match status" value="1"/>
</dbReference>
<evidence type="ECO:0008006" key="5">
    <source>
        <dbReference type="Google" id="ProtNLM"/>
    </source>
</evidence>
<dbReference type="CDD" id="cd07302">
    <property type="entry name" value="CHD"/>
    <property type="match status" value="1"/>
</dbReference>
<dbReference type="CDD" id="cd00060">
    <property type="entry name" value="FHA"/>
    <property type="match status" value="1"/>
</dbReference>
<dbReference type="Pfam" id="PF00211">
    <property type="entry name" value="Guanylate_cyc"/>
    <property type="match status" value="1"/>
</dbReference>
<dbReference type="SMART" id="SM00240">
    <property type="entry name" value="FHA"/>
    <property type="match status" value="1"/>
</dbReference>
<dbReference type="InterPro" id="IPR029787">
    <property type="entry name" value="Nucleotide_cyclase"/>
</dbReference>
<proteinExistence type="predicted"/>
<organism evidence="3 4">
    <name type="scientific">Neptunicoccus cionae</name>
    <dbReference type="NCBI Taxonomy" id="2035344"/>
    <lineage>
        <taxon>Bacteria</taxon>
        <taxon>Pseudomonadati</taxon>
        <taxon>Pseudomonadota</taxon>
        <taxon>Alphaproteobacteria</taxon>
        <taxon>Rhodobacterales</taxon>
        <taxon>Paracoccaceae</taxon>
        <taxon>Neptunicoccus</taxon>
    </lineage>
</organism>
<reference evidence="3" key="1">
    <citation type="journal article" date="2014" name="Int. J. Syst. Evol. Microbiol.">
        <title>Complete genome sequence of Corynebacterium casei LMG S-19264T (=DSM 44701T), isolated from a smear-ripened cheese.</title>
        <authorList>
            <consortium name="US DOE Joint Genome Institute (JGI-PGF)"/>
            <person name="Walter F."/>
            <person name="Albersmeier A."/>
            <person name="Kalinowski J."/>
            <person name="Ruckert C."/>
        </authorList>
    </citation>
    <scope>NUCLEOTIDE SEQUENCE</scope>
    <source>
        <strain evidence="3">CGMCC 1.15880</strain>
    </source>
</reference>
<sequence>MSDAQFEVTVAVICADISGSTALYDKVGNRKARAQIDGCLTILQDVISEHGGEFIHSRGDDVLCIFEDPNNALDTMQAMLARTRDGALSVHIGLDFGPAIRTRNDIFGDCVNVAARLSGLANPKEALCSRTLFKEISPEGRAELHYFDSRKLRGKARAENIYRYADVTVASSTQVSFGAAPNTDLPHAPRDGTEQLSALIAYDGSVAECTQEREVTVGRAETCDLVLPRQWVSRRHIIIEMRKDHAYLRDVSSNGTYVCLPGQDPILLRRETMALPGKCILSPTKHPESEDALSVTCQLHHLAQLKPA</sequence>
<dbReference type="GO" id="GO:0009190">
    <property type="term" value="P:cyclic nucleotide biosynthetic process"/>
    <property type="evidence" value="ECO:0007669"/>
    <property type="project" value="InterPro"/>
</dbReference>
<protein>
    <recommendedName>
        <fullName evidence="5">Adenylate/guanylate cyclase domain-containing protein</fullName>
    </recommendedName>
</protein>
<dbReference type="Proteomes" id="UP000628017">
    <property type="component" value="Unassembled WGS sequence"/>
</dbReference>